<accession>A0A4W5PJX7</accession>
<dbReference type="PANTHER" id="PTHR46957">
    <property type="entry name" value="CYTOKINE RECEPTOR"/>
    <property type="match status" value="1"/>
</dbReference>
<dbReference type="CDD" id="cd00063">
    <property type="entry name" value="FN3"/>
    <property type="match status" value="3"/>
</dbReference>
<keyword evidence="1" id="KW-0732">Signal</keyword>
<keyword evidence="5" id="KW-0393">Immunoglobulin domain</keyword>
<dbReference type="Ensembl" id="ENSHHUT00000065883.1">
    <property type="protein sequence ID" value="ENSHHUP00000063732.1"/>
    <property type="gene ID" value="ENSHHUG00000037640.1"/>
</dbReference>
<name>A0A4W5PJX7_9TELE</name>
<dbReference type="SUPFAM" id="SSF49265">
    <property type="entry name" value="Fibronectin type III"/>
    <property type="match status" value="2"/>
</dbReference>
<dbReference type="GeneTree" id="ENSGT00940000155060"/>
<proteinExistence type="predicted"/>
<evidence type="ECO:0000256" key="6">
    <source>
        <dbReference type="SAM" id="MobiDB-lite"/>
    </source>
</evidence>
<dbReference type="Gene3D" id="2.60.40.10">
    <property type="entry name" value="Immunoglobulins"/>
    <property type="match status" value="3"/>
</dbReference>
<dbReference type="InterPro" id="IPR013783">
    <property type="entry name" value="Ig-like_fold"/>
</dbReference>
<feature type="domain" description="Fibronectin type-III" evidence="8">
    <location>
        <begin position="125"/>
        <end position="214"/>
    </location>
</feature>
<reference evidence="9" key="3">
    <citation type="submission" date="2025-09" db="UniProtKB">
        <authorList>
            <consortium name="Ensembl"/>
        </authorList>
    </citation>
    <scope>IDENTIFICATION</scope>
</reference>
<feature type="region of interest" description="Disordered" evidence="6">
    <location>
        <begin position="1"/>
        <end position="28"/>
    </location>
</feature>
<dbReference type="PRINTS" id="PR00014">
    <property type="entry name" value="FNTYPEIII"/>
</dbReference>
<dbReference type="InterPro" id="IPR036116">
    <property type="entry name" value="FN3_sf"/>
</dbReference>
<evidence type="ECO:0000313" key="9">
    <source>
        <dbReference type="Ensembl" id="ENSHHUP00000063732.1"/>
    </source>
</evidence>
<dbReference type="PANTHER" id="PTHR46957:SF3">
    <property type="entry name" value="CYTOKINE RECEPTOR"/>
    <property type="match status" value="1"/>
</dbReference>
<keyword evidence="3" id="KW-1015">Disulfide bond</keyword>
<keyword evidence="10" id="KW-1185">Reference proteome</keyword>
<dbReference type="InterPro" id="IPR050713">
    <property type="entry name" value="RTP_Phos/Ushers"/>
</dbReference>
<sequence>MAVNNIGRGPPSDPVETRTGEQAPSSPPLAVQVRMLSASTMLVQWEPPEEPNGQIRGYRVYYSSDMNAPLSGWQKHNTDDSRLTTISGLTTDITYSLRVLGFTSVGDGPPSDVLQVKTQQGVPAQPSSFEAEAELDTRIMLTWLWPVQDSITKYELQYWESNSDNKIHVTFNPAGSYAVEGLKPDTMYRFSLAARSEFGLGVYTQPIEARTAQSMPGAPPRKLEVEAVNSTAIRVTWKAPLPGKQHGQIRGYQVIFSRLENGEPRGQPNIMDVALPEAQVLSSNALCVFLFISISLFHSIVLLTPLFFCLFHLSLSLSLSLLLYHSQTSTLSLPLEQGTDV</sequence>
<dbReference type="PROSITE" id="PS50853">
    <property type="entry name" value="FN3"/>
    <property type="match status" value="2"/>
</dbReference>
<keyword evidence="2" id="KW-0677">Repeat</keyword>
<organism evidence="9 10">
    <name type="scientific">Hucho hucho</name>
    <name type="common">huchen</name>
    <dbReference type="NCBI Taxonomy" id="62062"/>
    <lineage>
        <taxon>Eukaryota</taxon>
        <taxon>Metazoa</taxon>
        <taxon>Chordata</taxon>
        <taxon>Craniata</taxon>
        <taxon>Vertebrata</taxon>
        <taxon>Euteleostomi</taxon>
        <taxon>Actinopterygii</taxon>
        <taxon>Neopterygii</taxon>
        <taxon>Teleostei</taxon>
        <taxon>Protacanthopterygii</taxon>
        <taxon>Salmoniformes</taxon>
        <taxon>Salmonidae</taxon>
        <taxon>Salmoninae</taxon>
        <taxon>Hucho</taxon>
    </lineage>
</organism>
<feature type="transmembrane region" description="Helical" evidence="7">
    <location>
        <begin position="288"/>
        <end position="313"/>
    </location>
</feature>
<keyword evidence="4" id="KW-0325">Glycoprotein</keyword>
<dbReference type="FunFam" id="2.60.40.10:FF:000353">
    <property type="entry name" value="receptor-type tyrosine-protein phosphatase F isoform X1"/>
    <property type="match status" value="1"/>
</dbReference>
<reference evidence="9" key="2">
    <citation type="submission" date="2025-08" db="UniProtKB">
        <authorList>
            <consortium name="Ensembl"/>
        </authorList>
    </citation>
    <scope>IDENTIFICATION</scope>
</reference>
<dbReference type="GO" id="GO:0016020">
    <property type="term" value="C:membrane"/>
    <property type="evidence" value="ECO:0007669"/>
    <property type="project" value="UniProtKB-SubCell"/>
</dbReference>
<dbReference type="SMART" id="SM00060">
    <property type="entry name" value="FN3"/>
    <property type="match status" value="3"/>
</dbReference>
<evidence type="ECO:0000259" key="8">
    <source>
        <dbReference type="PROSITE" id="PS50853"/>
    </source>
</evidence>
<reference evidence="10" key="1">
    <citation type="submission" date="2018-06" db="EMBL/GenBank/DDBJ databases">
        <title>Genome assembly of Danube salmon.</title>
        <authorList>
            <person name="Macqueen D.J."/>
            <person name="Gundappa M.K."/>
        </authorList>
    </citation>
    <scope>NUCLEOTIDE SEQUENCE [LARGE SCALE GENOMIC DNA]</scope>
</reference>
<feature type="domain" description="Fibronectin type-III" evidence="8">
    <location>
        <begin position="27"/>
        <end position="121"/>
    </location>
</feature>
<evidence type="ECO:0000256" key="7">
    <source>
        <dbReference type="SAM" id="Phobius"/>
    </source>
</evidence>
<evidence type="ECO:0000256" key="5">
    <source>
        <dbReference type="ARBA" id="ARBA00023319"/>
    </source>
</evidence>
<dbReference type="InterPro" id="IPR003961">
    <property type="entry name" value="FN3_dom"/>
</dbReference>
<dbReference type="Proteomes" id="UP000314982">
    <property type="component" value="Unassembled WGS sequence"/>
</dbReference>
<dbReference type="Pfam" id="PF00041">
    <property type="entry name" value="fn3"/>
    <property type="match status" value="3"/>
</dbReference>
<evidence type="ECO:0000256" key="3">
    <source>
        <dbReference type="ARBA" id="ARBA00023157"/>
    </source>
</evidence>
<keyword evidence="7" id="KW-0472">Membrane</keyword>
<keyword evidence="7" id="KW-1133">Transmembrane helix</keyword>
<evidence type="ECO:0000256" key="4">
    <source>
        <dbReference type="ARBA" id="ARBA00023180"/>
    </source>
</evidence>
<protein>
    <recommendedName>
        <fullName evidence="8">Fibronectin type-III domain-containing protein</fullName>
    </recommendedName>
</protein>
<dbReference type="FunFam" id="2.60.40.10:FF:000036">
    <property type="entry name" value="receptor-type tyrosine-protein phosphatase delta isoform X1"/>
    <property type="match status" value="1"/>
</dbReference>
<evidence type="ECO:0000313" key="10">
    <source>
        <dbReference type="Proteomes" id="UP000314982"/>
    </source>
</evidence>
<dbReference type="AlphaFoldDB" id="A0A4W5PJX7"/>
<evidence type="ECO:0000256" key="1">
    <source>
        <dbReference type="ARBA" id="ARBA00022729"/>
    </source>
</evidence>
<keyword evidence="7" id="KW-0812">Transmembrane</keyword>
<evidence type="ECO:0000256" key="2">
    <source>
        <dbReference type="ARBA" id="ARBA00022737"/>
    </source>
</evidence>